<dbReference type="OrthoDB" id="9791851at2"/>
<dbReference type="GO" id="GO:0005886">
    <property type="term" value="C:plasma membrane"/>
    <property type="evidence" value="ECO:0007669"/>
    <property type="project" value="TreeGrafter"/>
</dbReference>
<name>A0A0D7KG02_9BURK</name>
<gene>
    <name evidence="2" type="ORF">RP29_02165</name>
</gene>
<keyword evidence="1" id="KW-0472">Membrane</keyword>
<accession>A0A0D7KG02</accession>
<feature type="transmembrane region" description="Helical" evidence="1">
    <location>
        <begin position="323"/>
        <end position="341"/>
    </location>
</feature>
<dbReference type="InterPro" id="IPR010364">
    <property type="entry name" value="Uncharacterised_IM_CreD"/>
</dbReference>
<dbReference type="RefSeq" id="WP_044395386.1">
    <property type="nucleotide sequence ID" value="NZ_JXYQ01000005.1"/>
</dbReference>
<protein>
    <submittedName>
        <fullName evidence="2">Membrane protein</fullName>
    </submittedName>
</protein>
<reference evidence="2 3" key="1">
    <citation type="submission" date="2014-12" db="EMBL/GenBank/DDBJ databases">
        <title>Isolation of bacteria from lake water.</title>
        <authorList>
            <person name="Sheng K.-Y."/>
            <person name="Chin P.-S."/>
            <person name="Chan K.-G."/>
            <person name="Tan G.S."/>
        </authorList>
    </citation>
    <scope>NUCLEOTIDE SEQUENCE [LARGE SCALE GENOMIC DNA]</scope>
    <source>
        <strain evidence="2 3">KY4</strain>
    </source>
</reference>
<dbReference type="EMBL" id="JXYQ01000005">
    <property type="protein sequence ID" value="KJA12148.1"/>
    <property type="molecule type" value="Genomic_DNA"/>
</dbReference>
<dbReference type="STRING" id="80878.RP29_02165"/>
<evidence type="ECO:0000313" key="2">
    <source>
        <dbReference type="EMBL" id="KJA12148.1"/>
    </source>
</evidence>
<dbReference type="PANTHER" id="PTHR30092">
    <property type="entry name" value="INNER MEMBRANE PROTEIN CRED"/>
    <property type="match status" value="1"/>
</dbReference>
<dbReference type="Pfam" id="PF06123">
    <property type="entry name" value="CreD"/>
    <property type="match status" value="2"/>
</dbReference>
<feature type="transmembrane region" description="Helical" evidence="1">
    <location>
        <begin position="402"/>
        <end position="420"/>
    </location>
</feature>
<feature type="transmembrane region" description="Helical" evidence="1">
    <location>
        <begin position="455"/>
        <end position="473"/>
    </location>
</feature>
<dbReference type="Proteomes" id="UP000032566">
    <property type="component" value="Unassembled WGS sequence"/>
</dbReference>
<dbReference type="NCBIfam" id="NF008712">
    <property type="entry name" value="PRK11715.1-1"/>
    <property type="match status" value="1"/>
</dbReference>
<keyword evidence="3" id="KW-1185">Reference proteome</keyword>
<evidence type="ECO:0000256" key="1">
    <source>
        <dbReference type="SAM" id="Phobius"/>
    </source>
</evidence>
<evidence type="ECO:0000313" key="3">
    <source>
        <dbReference type="Proteomes" id="UP000032566"/>
    </source>
</evidence>
<dbReference type="PIRSF" id="PIRSF004548">
    <property type="entry name" value="CreD"/>
    <property type="match status" value="1"/>
</dbReference>
<feature type="transmembrane region" description="Helical" evidence="1">
    <location>
        <begin position="432"/>
        <end position="449"/>
    </location>
</feature>
<organism evidence="2 3">
    <name type="scientific">Acidovorax temperans</name>
    <dbReference type="NCBI Taxonomy" id="80878"/>
    <lineage>
        <taxon>Bacteria</taxon>
        <taxon>Pseudomonadati</taxon>
        <taxon>Pseudomonadota</taxon>
        <taxon>Betaproteobacteria</taxon>
        <taxon>Burkholderiales</taxon>
        <taxon>Comamonadaceae</taxon>
        <taxon>Acidovorax</taxon>
    </lineage>
</organism>
<keyword evidence="1" id="KW-0812">Transmembrane</keyword>
<comment type="caution">
    <text evidence="2">The sequence shown here is derived from an EMBL/GenBank/DDBJ whole genome shotgun (WGS) entry which is preliminary data.</text>
</comment>
<dbReference type="PATRIC" id="fig|80878.5.peg.2727"/>
<keyword evidence="1" id="KW-1133">Transmembrane helix</keyword>
<sequence>MKHPLITKLAALGAVFVLLLIGLAQIEDVVRDRQRYRTLTAQSVADSLAGPQTLMGPMIHSACVESWDAETGKGEERRTTEQRREFLLTAMPEQLQVRSSVGMEERARGLHKVNTFNLKTHLTAQWAGLASLQAHSTVKGSRLQCGAPIVMVAVGDARGIRTAQVSLGEQALALKPGTFHPTYSRGLHAVLPEGVRGQAEPLTLALDLELVGTERLSIVPLGGNTDVKMTGSWPHPSFNGRFLPSERTWGPEGFTAQWRLSSLATTAQQDVQAGRRICAGSYDDAPNEYAPTGTTPRDCADSFGVAFVDPVNPYTLADRATKYGLLFIALTFVAVGLFELMGNGPHAPPLRGSLPPEGAAFSSWGGPATKRLRVHPVQYLLVGAALCSFFLLLVSLSEHLPFGWSYLAAATACVLLLGYYASHMLGGLARGLPLGLGIALLYGLLYVLLQLEQTALAVGSVALFLVLTAVMVLTRKVNWYGLTPAQRSTPPAMPAAAPKDAP</sequence>
<dbReference type="PANTHER" id="PTHR30092:SF0">
    <property type="entry name" value="INNER MEMBRANE PROTEIN CRED"/>
    <property type="match status" value="1"/>
</dbReference>
<dbReference type="AlphaFoldDB" id="A0A0D7KG02"/>
<feature type="transmembrane region" description="Helical" evidence="1">
    <location>
        <begin position="379"/>
        <end position="396"/>
    </location>
</feature>
<proteinExistence type="predicted"/>